<feature type="compositionally biased region" description="Low complexity" evidence="1">
    <location>
        <begin position="14"/>
        <end position="28"/>
    </location>
</feature>
<dbReference type="Proteomes" id="UP000054321">
    <property type="component" value="Unassembled WGS sequence"/>
</dbReference>
<sequence>MGKSLRCNRAEVQPSALSSTSPGSSPFSRRILSMQCSPAAAPRPACLALSSRTEHGRVHEAAGPAPGRRATACRLHRQISQWQSPRPLILDEDLGIQGRLQRLRRRLQRLVPAQEEAERGLPAIQPTLQGRQHKLNNSPLVYAGRPR</sequence>
<reference evidence="2 3" key="1">
    <citation type="submission" date="2014-04" db="EMBL/GenBank/DDBJ databases">
        <authorList>
            <consortium name="DOE Joint Genome Institute"/>
            <person name="Kuo A."/>
            <person name="Martino E."/>
            <person name="Perotto S."/>
            <person name="Kohler A."/>
            <person name="Nagy L.G."/>
            <person name="Floudas D."/>
            <person name="Copeland A."/>
            <person name="Barry K.W."/>
            <person name="Cichocki N."/>
            <person name="Veneault-Fourrey C."/>
            <person name="LaButti K."/>
            <person name="Lindquist E.A."/>
            <person name="Lipzen A."/>
            <person name="Lundell T."/>
            <person name="Morin E."/>
            <person name="Murat C."/>
            <person name="Sun H."/>
            <person name="Tunlid A."/>
            <person name="Henrissat B."/>
            <person name="Grigoriev I.V."/>
            <person name="Hibbett D.S."/>
            <person name="Martin F."/>
            <person name="Nordberg H.P."/>
            <person name="Cantor M.N."/>
            <person name="Hua S.X."/>
        </authorList>
    </citation>
    <scope>NUCLEOTIDE SEQUENCE [LARGE SCALE GENOMIC DNA]</scope>
    <source>
        <strain evidence="2 3">Zn</strain>
    </source>
</reference>
<organism evidence="2 3">
    <name type="scientific">Oidiodendron maius (strain Zn)</name>
    <dbReference type="NCBI Taxonomy" id="913774"/>
    <lineage>
        <taxon>Eukaryota</taxon>
        <taxon>Fungi</taxon>
        <taxon>Dikarya</taxon>
        <taxon>Ascomycota</taxon>
        <taxon>Pezizomycotina</taxon>
        <taxon>Leotiomycetes</taxon>
        <taxon>Leotiomycetes incertae sedis</taxon>
        <taxon>Myxotrichaceae</taxon>
        <taxon>Oidiodendron</taxon>
    </lineage>
</organism>
<feature type="region of interest" description="Disordered" evidence="1">
    <location>
        <begin position="1"/>
        <end position="29"/>
    </location>
</feature>
<dbReference type="EMBL" id="KN832871">
    <property type="protein sequence ID" value="KIN06067.1"/>
    <property type="molecule type" value="Genomic_DNA"/>
</dbReference>
<gene>
    <name evidence="2" type="ORF">OIDMADRAFT_141698</name>
</gene>
<evidence type="ECO:0000313" key="3">
    <source>
        <dbReference type="Proteomes" id="UP000054321"/>
    </source>
</evidence>
<name>A0A0C3HV10_OIDMZ</name>
<dbReference type="AlphaFoldDB" id="A0A0C3HV10"/>
<protein>
    <submittedName>
        <fullName evidence="2">Uncharacterized protein</fullName>
    </submittedName>
</protein>
<dbReference type="InParanoid" id="A0A0C3HV10"/>
<reference evidence="3" key="2">
    <citation type="submission" date="2015-01" db="EMBL/GenBank/DDBJ databases">
        <title>Evolutionary Origins and Diversification of the Mycorrhizal Mutualists.</title>
        <authorList>
            <consortium name="DOE Joint Genome Institute"/>
            <consortium name="Mycorrhizal Genomics Consortium"/>
            <person name="Kohler A."/>
            <person name="Kuo A."/>
            <person name="Nagy L.G."/>
            <person name="Floudas D."/>
            <person name="Copeland A."/>
            <person name="Barry K.W."/>
            <person name="Cichocki N."/>
            <person name="Veneault-Fourrey C."/>
            <person name="LaButti K."/>
            <person name="Lindquist E.A."/>
            <person name="Lipzen A."/>
            <person name="Lundell T."/>
            <person name="Morin E."/>
            <person name="Murat C."/>
            <person name="Riley R."/>
            <person name="Ohm R."/>
            <person name="Sun H."/>
            <person name="Tunlid A."/>
            <person name="Henrissat B."/>
            <person name="Grigoriev I.V."/>
            <person name="Hibbett D.S."/>
            <person name="Martin F."/>
        </authorList>
    </citation>
    <scope>NUCLEOTIDE SEQUENCE [LARGE SCALE GENOMIC DNA]</scope>
    <source>
        <strain evidence="3">Zn</strain>
    </source>
</reference>
<evidence type="ECO:0000256" key="1">
    <source>
        <dbReference type="SAM" id="MobiDB-lite"/>
    </source>
</evidence>
<accession>A0A0C3HV10</accession>
<dbReference type="HOGENOM" id="CLU_1768643_0_0_1"/>
<evidence type="ECO:0000313" key="2">
    <source>
        <dbReference type="EMBL" id="KIN06067.1"/>
    </source>
</evidence>
<keyword evidence="3" id="KW-1185">Reference proteome</keyword>
<proteinExistence type="predicted"/>